<proteinExistence type="predicted"/>
<keyword evidence="3" id="KW-1185">Reference proteome</keyword>
<name>A0ABD3HSI8_9MARC</name>
<evidence type="ECO:0000313" key="2">
    <source>
        <dbReference type="EMBL" id="KAL3693741.1"/>
    </source>
</evidence>
<organism evidence="2 3">
    <name type="scientific">Riccia sorocarpa</name>
    <dbReference type="NCBI Taxonomy" id="122646"/>
    <lineage>
        <taxon>Eukaryota</taxon>
        <taxon>Viridiplantae</taxon>
        <taxon>Streptophyta</taxon>
        <taxon>Embryophyta</taxon>
        <taxon>Marchantiophyta</taxon>
        <taxon>Marchantiopsida</taxon>
        <taxon>Marchantiidae</taxon>
        <taxon>Marchantiales</taxon>
        <taxon>Ricciaceae</taxon>
        <taxon>Riccia</taxon>
    </lineage>
</organism>
<evidence type="ECO:0000256" key="1">
    <source>
        <dbReference type="SAM" id="MobiDB-lite"/>
    </source>
</evidence>
<protein>
    <submittedName>
        <fullName evidence="2">Uncharacterized protein</fullName>
    </submittedName>
</protein>
<dbReference type="Proteomes" id="UP001633002">
    <property type="component" value="Unassembled WGS sequence"/>
</dbReference>
<comment type="caution">
    <text evidence="2">The sequence shown here is derived from an EMBL/GenBank/DDBJ whole genome shotgun (WGS) entry which is preliminary data.</text>
</comment>
<feature type="compositionally biased region" description="Polar residues" evidence="1">
    <location>
        <begin position="154"/>
        <end position="165"/>
    </location>
</feature>
<reference evidence="2 3" key="1">
    <citation type="submission" date="2024-09" db="EMBL/GenBank/DDBJ databases">
        <title>Chromosome-scale assembly of Riccia sorocarpa.</title>
        <authorList>
            <person name="Paukszto L."/>
        </authorList>
    </citation>
    <scope>NUCLEOTIDE SEQUENCE [LARGE SCALE GENOMIC DNA]</scope>
    <source>
        <strain evidence="2">LP-2024</strain>
        <tissue evidence="2">Aerial parts of the thallus</tissue>
    </source>
</reference>
<evidence type="ECO:0000313" key="3">
    <source>
        <dbReference type="Proteomes" id="UP001633002"/>
    </source>
</evidence>
<dbReference type="EMBL" id="JBJQOH010000003">
    <property type="protein sequence ID" value="KAL3693741.1"/>
    <property type="molecule type" value="Genomic_DNA"/>
</dbReference>
<accession>A0ABD3HSI8</accession>
<gene>
    <name evidence="2" type="ORF">R1sor_007392</name>
</gene>
<sequence length="308" mass="35495">MHTNLKLKSRLLTQKRCELISLSSCSMEQWTNILHPRAMLLMSFYFTKPTALPYLQLEHVKQSFRRYVRIYCTYGLKKNSEELEEYVEKCMDDLTLVLGDDHRIINHKASVKLAETYKDEPHRWYIVYGNVIPAMRYGHADTLTKRHLSLRNSVATLASGSTTKQKTTRPEGRTEAPVEARETSEARCAPSQETQPPKKYKDDIDDDDLSNEDDSLLDVLCRRHVRFDDGSATVRPKPDEKLVTVEKIVDDDTVDISLPKVEVEEAVENPKYGPTIRFIWNKFATPVFAKQHVPKRAKVSASNQRLLL</sequence>
<feature type="region of interest" description="Disordered" evidence="1">
    <location>
        <begin position="154"/>
        <end position="208"/>
    </location>
</feature>
<dbReference type="AlphaFoldDB" id="A0ABD3HSI8"/>
<feature type="compositionally biased region" description="Basic and acidic residues" evidence="1">
    <location>
        <begin position="168"/>
        <end position="185"/>
    </location>
</feature>